<feature type="non-terminal residue" evidence="2">
    <location>
        <position position="1"/>
    </location>
</feature>
<dbReference type="Proteomes" id="UP000654075">
    <property type="component" value="Unassembled WGS sequence"/>
</dbReference>
<reference evidence="2" key="1">
    <citation type="submission" date="2021-02" db="EMBL/GenBank/DDBJ databases">
        <authorList>
            <person name="Dougan E. K."/>
            <person name="Rhodes N."/>
            <person name="Thang M."/>
            <person name="Chan C."/>
        </authorList>
    </citation>
    <scope>NUCLEOTIDE SEQUENCE</scope>
</reference>
<name>A0A813DB89_POLGL</name>
<feature type="compositionally biased region" description="Basic residues" evidence="1">
    <location>
        <begin position="69"/>
        <end position="79"/>
    </location>
</feature>
<proteinExistence type="predicted"/>
<comment type="caution">
    <text evidence="2">The sequence shown here is derived from an EMBL/GenBank/DDBJ whole genome shotgun (WGS) entry which is preliminary data.</text>
</comment>
<feature type="region of interest" description="Disordered" evidence="1">
    <location>
        <begin position="1"/>
        <end position="106"/>
    </location>
</feature>
<accession>A0A813DB89</accession>
<evidence type="ECO:0000256" key="1">
    <source>
        <dbReference type="SAM" id="MobiDB-lite"/>
    </source>
</evidence>
<keyword evidence="3" id="KW-1185">Reference proteome</keyword>
<gene>
    <name evidence="2" type="ORF">PGLA1383_LOCUS2427</name>
</gene>
<evidence type="ECO:0000313" key="2">
    <source>
        <dbReference type="EMBL" id="CAE8583462.1"/>
    </source>
</evidence>
<protein>
    <submittedName>
        <fullName evidence="2">Uncharacterized protein</fullName>
    </submittedName>
</protein>
<organism evidence="2 3">
    <name type="scientific">Polarella glacialis</name>
    <name type="common">Dinoflagellate</name>
    <dbReference type="NCBI Taxonomy" id="89957"/>
    <lineage>
        <taxon>Eukaryota</taxon>
        <taxon>Sar</taxon>
        <taxon>Alveolata</taxon>
        <taxon>Dinophyceae</taxon>
        <taxon>Suessiales</taxon>
        <taxon>Suessiaceae</taxon>
        <taxon>Polarella</taxon>
    </lineage>
</organism>
<dbReference type="EMBL" id="CAJNNV010000746">
    <property type="protein sequence ID" value="CAE8583462.1"/>
    <property type="molecule type" value="Genomic_DNA"/>
</dbReference>
<dbReference type="AlphaFoldDB" id="A0A813DB89"/>
<evidence type="ECO:0000313" key="3">
    <source>
        <dbReference type="Proteomes" id="UP000654075"/>
    </source>
</evidence>
<sequence length="126" mass="13187">SGVAQDVVSSTPVEVPLTMSMPVPATPKQSSSSASASGRTDSAPSLDGKPAVTLCPAPRALEAADRRRTPSPRPRRQSARLRGSASLQGPPVKERQTGESDVSASELQHLADAGAKRKWLWEGSCK</sequence>